<dbReference type="SUPFAM" id="SSF46955">
    <property type="entry name" value="Putative DNA-binding domain"/>
    <property type="match status" value="1"/>
</dbReference>
<proteinExistence type="predicted"/>
<gene>
    <name evidence="1" type="ORF">P4826_10965</name>
</gene>
<sequence>MADTNDERSAMLPEPAFTETELALRWNVSAKTLQRWRSDGVGPPYIKLSKAVRYPVDEIVVYERANRQGMPNDAALPPLIVDAPVVEHPVTVASDPKRYYLNEAFALIAQHGSLAAAEAALTEAYDETHG</sequence>
<accession>A0ABZ0J271</accession>
<dbReference type="RefSeq" id="WP_317700442.1">
    <property type="nucleotide sequence ID" value="NZ_CP136921.1"/>
</dbReference>
<dbReference type="InterPro" id="IPR009061">
    <property type="entry name" value="DNA-bd_dom_put_sf"/>
</dbReference>
<name>A0ABZ0J271_9BURK</name>
<evidence type="ECO:0000313" key="1">
    <source>
        <dbReference type="EMBL" id="WOO30948.1"/>
    </source>
</evidence>
<dbReference type="Proteomes" id="UP001303211">
    <property type="component" value="Chromosome"/>
</dbReference>
<evidence type="ECO:0000313" key="2">
    <source>
        <dbReference type="Proteomes" id="UP001303211"/>
    </source>
</evidence>
<dbReference type="EMBL" id="CP136921">
    <property type="protein sequence ID" value="WOO30948.1"/>
    <property type="molecule type" value="Genomic_DNA"/>
</dbReference>
<reference evidence="1 2" key="1">
    <citation type="submission" date="2023-03" db="EMBL/GenBank/DDBJ databases">
        <title>Diaphorobacter basophil sp. nov., isolated from a sewage-treatment plant.</title>
        <authorList>
            <person name="Yang K."/>
        </authorList>
    </citation>
    <scope>NUCLEOTIDE SEQUENCE [LARGE SCALE GENOMIC DNA]</scope>
    <source>
        <strain evidence="1 2">Y-1</strain>
    </source>
</reference>
<keyword evidence="2" id="KW-1185">Reference proteome</keyword>
<organism evidence="1 2">
    <name type="scientific">Diaphorobacter limosus</name>
    <dbReference type="NCBI Taxonomy" id="3036128"/>
    <lineage>
        <taxon>Bacteria</taxon>
        <taxon>Pseudomonadati</taxon>
        <taxon>Pseudomonadota</taxon>
        <taxon>Betaproteobacteria</taxon>
        <taxon>Burkholderiales</taxon>
        <taxon>Comamonadaceae</taxon>
        <taxon>Diaphorobacter</taxon>
    </lineage>
</organism>
<protein>
    <submittedName>
        <fullName evidence="1">Helix-turn-helix domain-containing protein</fullName>
    </submittedName>
</protein>